<accession>A0AAV4DC86</accession>
<proteinExistence type="predicted"/>
<dbReference type="EMBL" id="BLXT01007710">
    <property type="protein sequence ID" value="GFO41741.1"/>
    <property type="molecule type" value="Genomic_DNA"/>
</dbReference>
<keyword evidence="2" id="KW-1185">Reference proteome</keyword>
<dbReference type="AlphaFoldDB" id="A0AAV4DC86"/>
<name>A0AAV4DC86_9GAST</name>
<evidence type="ECO:0000313" key="2">
    <source>
        <dbReference type="Proteomes" id="UP000735302"/>
    </source>
</evidence>
<dbReference type="Proteomes" id="UP000735302">
    <property type="component" value="Unassembled WGS sequence"/>
</dbReference>
<protein>
    <submittedName>
        <fullName evidence="1">Uncharacterized protein</fullName>
    </submittedName>
</protein>
<evidence type="ECO:0000313" key="1">
    <source>
        <dbReference type="EMBL" id="GFO41741.1"/>
    </source>
</evidence>
<comment type="caution">
    <text evidence="1">The sequence shown here is derived from an EMBL/GenBank/DDBJ whole genome shotgun (WGS) entry which is preliminary data.</text>
</comment>
<organism evidence="1 2">
    <name type="scientific">Plakobranchus ocellatus</name>
    <dbReference type="NCBI Taxonomy" id="259542"/>
    <lineage>
        <taxon>Eukaryota</taxon>
        <taxon>Metazoa</taxon>
        <taxon>Spiralia</taxon>
        <taxon>Lophotrochozoa</taxon>
        <taxon>Mollusca</taxon>
        <taxon>Gastropoda</taxon>
        <taxon>Heterobranchia</taxon>
        <taxon>Euthyneura</taxon>
        <taxon>Panpulmonata</taxon>
        <taxon>Sacoglossa</taxon>
        <taxon>Placobranchoidea</taxon>
        <taxon>Plakobranchidae</taxon>
        <taxon>Plakobranchus</taxon>
    </lineage>
</organism>
<gene>
    <name evidence="1" type="ORF">PoB_006824600</name>
</gene>
<sequence>MRQVILARGGVGGTVDSKSALRSAGIILLKPRHNALSVFPDCKALIEKDLDKFGLGFYVWTVHNKVISGFQAALRQGRALVPRQKSLRLFQ</sequence>
<reference evidence="1 2" key="1">
    <citation type="journal article" date="2021" name="Elife">
        <title>Chloroplast acquisition without the gene transfer in kleptoplastic sea slugs, Plakobranchus ocellatus.</title>
        <authorList>
            <person name="Maeda T."/>
            <person name="Takahashi S."/>
            <person name="Yoshida T."/>
            <person name="Shimamura S."/>
            <person name="Takaki Y."/>
            <person name="Nagai Y."/>
            <person name="Toyoda A."/>
            <person name="Suzuki Y."/>
            <person name="Arimoto A."/>
            <person name="Ishii H."/>
            <person name="Satoh N."/>
            <person name="Nishiyama T."/>
            <person name="Hasebe M."/>
            <person name="Maruyama T."/>
            <person name="Minagawa J."/>
            <person name="Obokata J."/>
            <person name="Shigenobu S."/>
        </authorList>
    </citation>
    <scope>NUCLEOTIDE SEQUENCE [LARGE SCALE GENOMIC DNA]</scope>
</reference>